<feature type="region of interest" description="Disordered" evidence="1">
    <location>
        <begin position="384"/>
        <end position="493"/>
    </location>
</feature>
<evidence type="ECO:0000256" key="1">
    <source>
        <dbReference type="SAM" id="MobiDB-lite"/>
    </source>
</evidence>
<feature type="compositionally biased region" description="Basic and acidic residues" evidence="1">
    <location>
        <begin position="401"/>
        <end position="411"/>
    </location>
</feature>
<dbReference type="Proteomes" id="UP001189624">
    <property type="component" value="Chromosome 2"/>
</dbReference>
<protein>
    <recommendedName>
        <fullName evidence="4">Glycine-rich protein</fullName>
    </recommendedName>
</protein>
<feature type="compositionally biased region" description="Gly residues" evidence="1">
    <location>
        <begin position="460"/>
        <end position="483"/>
    </location>
</feature>
<dbReference type="EMBL" id="OY731399">
    <property type="protein sequence ID" value="CAJ1931673.1"/>
    <property type="molecule type" value="Genomic_DNA"/>
</dbReference>
<feature type="compositionally biased region" description="Low complexity" evidence="1">
    <location>
        <begin position="484"/>
        <end position="493"/>
    </location>
</feature>
<feature type="region of interest" description="Disordered" evidence="1">
    <location>
        <begin position="1"/>
        <end position="28"/>
    </location>
</feature>
<dbReference type="AlphaFoldDB" id="A0AA86RVF2"/>
<evidence type="ECO:0008006" key="4">
    <source>
        <dbReference type="Google" id="ProtNLM"/>
    </source>
</evidence>
<name>A0AA86RVF2_9FABA</name>
<feature type="region of interest" description="Disordered" evidence="1">
    <location>
        <begin position="185"/>
        <end position="209"/>
    </location>
</feature>
<accession>A0AA86RVF2</accession>
<organism evidence="2 3">
    <name type="scientific">Sphenostylis stenocarpa</name>
    <dbReference type="NCBI Taxonomy" id="92480"/>
    <lineage>
        <taxon>Eukaryota</taxon>
        <taxon>Viridiplantae</taxon>
        <taxon>Streptophyta</taxon>
        <taxon>Embryophyta</taxon>
        <taxon>Tracheophyta</taxon>
        <taxon>Spermatophyta</taxon>
        <taxon>Magnoliopsida</taxon>
        <taxon>eudicotyledons</taxon>
        <taxon>Gunneridae</taxon>
        <taxon>Pentapetalae</taxon>
        <taxon>rosids</taxon>
        <taxon>fabids</taxon>
        <taxon>Fabales</taxon>
        <taxon>Fabaceae</taxon>
        <taxon>Papilionoideae</taxon>
        <taxon>50 kb inversion clade</taxon>
        <taxon>NPAAA clade</taxon>
        <taxon>indigoferoid/millettioid clade</taxon>
        <taxon>Phaseoleae</taxon>
        <taxon>Sphenostylis</taxon>
    </lineage>
</organism>
<feature type="compositionally biased region" description="Basic and acidic residues" evidence="1">
    <location>
        <begin position="435"/>
        <end position="444"/>
    </location>
</feature>
<dbReference type="PANTHER" id="PTHR37736:SF1">
    <property type="entry name" value="GLYCINE-RICH PROTEIN"/>
    <property type="match status" value="1"/>
</dbReference>
<gene>
    <name evidence="2" type="ORF">AYBTSS11_LOCUS5388</name>
</gene>
<evidence type="ECO:0000313" key="2">
    <source>
        <dbReference type="EMBL" id="CAJ1931673.1"/>
    </source>
</evidence>
<evidence type="ECO:0000313" key="3">
    <source>
        <dbReference type="Proteomes" id="UP001189624"/>
    </source>
</evidence>
<feature type="region of interest" description="Disordered" evidence="1">
    <location>
        <begin position="50"/>
        <end position="96"/>
    </location>
</feature>
<keyword evidence="3" id="KW-1185">Reference proteome</keyword>
<dbReference type="PANTHER" id="PTHR37736">
    <property type="entry name" value="GLYCINE-RICH PROTEIN"/>
    <property type="match status" value="1"/>
</dbReference>
<proteinExistence type="predicted"/>
<feature type="compositionally biased region" description="Polar residues" evidence="1">
    <location>
        <begin position="418"/>
        <end position="433"/>
    </location>
</feature>
<reference evidence="2" key="1">
    <citation type="submission" date="2023-10" db="EMBL/GenBank/DDBJ databases">
        <authorList>
            <person name="Domelevo Entfellner J.-B."/>
        </authorList>
    </citation>
    <scope>NUCLEOTIDE SEQUENCE</scope>
</reference>
<sequence length="534" mass="58308">MSNWIQKSYKASKPTSSAHSVPPNILRKSKPQTAYITLSQTTLSTQALTHSHTAPYRSHHAKTKPALSLSAVKNPPSAAPPYTLDSSGRPGDRPTAGGAWLQMATPASPDVADGPVMSLINKRLRALRKKLNRILAMEESVSQGKPLNKEQEEVLRSKPSVVAIIDEFEKLRQPLASALTEELHGAAPNPRGAETPTQTLAESSGSLERPHSDDVVVEDLLNLLYFGSLFDVKSDFASTMLTRTHERGCCLTYDYVTDDATDLLGEKDLDSISALRGLLVSRPADSSFSHKNALHRCVEHAKLWLAKSEQPIGPDADVTYVGLREKLNKIMSSEYFTTTPEMKAPVEVAAAAAGGNYVSFHVPVHGSVVPVEVEQPVFQSHEKNEVTSNFQGHGSEDDQTDPERELQKDVIEAENVNEVVSVQTEQTNPQADTELNDRDFETKEQQSYPKRGYQNHRGGRGGGGRRGYSNGRGGRNGGRGGYQNGRNPYYDQPGNYYQRNYYNRGRGGRGGGYYNNHGAGGQVNHVAGDVGVQS</sequence>
<dbReference type="Gramene" id="rna-AYBTSS11_LOCUS5388">
    <property type="protein sequence ID" value="CAJ1931673.1"/>
    <property type="gene ID" value="gene-AYBTSS11_LOCUS5388"/>
</dbReference>
<feature type="compositionally biased region" description="Polar residues" evidence="1">
    <location>
        <begin position="195"/>
        <end position="206"/>
    </location>
</feature>